<evidence type="ECO:0000256" key="13">
    <source>
        <dbReference type="ARBA" id="ARBA00023136"/>
    </source>
</evidence>
<dbReference type="PANTHER" id="PTHR32282:SF32">
    <property type="entry name" value="PENICILLIN-BINDING PROTEIN 2A"/>
    <property type="match status" value="1"/>
</dbReference>
<dbReference type="InterPro" id="IPR001264">
    <property type="entry name" value="Glyco_trans_51"/>
</dbReference>
<protein>
    <submittedName>
        <fullName evidence="21">Penicillin-binding protein</fullName>
    </submittedName>
</protein>
<proteinExistence type="inferred from homology"/>
<keyword evidence="22" id="KW-1185">Reference proteome</keyword>
<sequence>MIGFHVIAKKKLLKVGYSAFDLAVIGTLLALAGLFYVHVYGQTIVSRHPEKLVMQESSIVLASDGTTLRKIPLPESGYRKTAKLEEMPKLLVDTFLAVEDRRFYLHQGLDYKGIGRALLNNTLQMRVSEGGSSITQQLARNLYLNREQTLLRKLNEASIALALEKRLSKRVILEMYLNQIYMGEGQYGVKAAAEHYFGITNLKELDIMQIASLAAIPKGPSIYHPGDPDGLSVKRRELVLSVMRQQGLITQKEMATALQQEYHPPATGKEKRIGASYIDAALEEAARVTGKSKEELQTGGDTIVTGLNTGAQQALEETFSNPDLFPPNGKDQQVEAAMAIIDHRTGEVVALTGGRNPAPGRLNRAVADARQPGSAFKPIIDYGPALESGMFTPESLLPDRKSAYGSYRPENLNGVYRGQVTMKTALQQSINAPAVWLLKQVGISKATAFAAKLGIELPKEDRNLSIALGGLHAGISPLKMAQAYGVFASGGVFREAHMVRLIKDSKGKVVYEYVPRQRQAISPATAERMTAMLRSVVYEGTGKKAQLNRPVAGKTGTTQLDLPGVSRKANRDLWFVGYTSEWTAAVWMGFDRTDQNNYMTEGSGKAAALFAAVMRKAFKE</sequence>
<dbReference type="GO" id="GO:0008360">
    <property type="term" value="P:regulation of cell shape"/>
    <property type="evidence" value="ECO:0007669"/>
    <property type="project" value="UniProtKB-KW"/>
</dbReference>
<keyword evidence="11" id="KW-0573">Peptidoglycan synthesis</keyword>
<evidence type="ECO:0000256" key="6">
    <source>
        <dbReference type="ARBA" id="ARBA00022676"/>
    </source>
</evidence>
<evidence type="ECO:0000256" key="16">
    <source>
        <dbReference type="ARBA" id="ARBA00034000"/>
    </source>
</evidence>
<dbReference type="Proteomes" id="UP000679779">
    <property type="component" value="Unassembled WGS sequence"/>
</dbReference>
<dbReference type="Gene3D" id="3.40.710.10">
    <property type="entry name" value="DD-peptidase/beta-lactamase superfamily"/>
    <property type="match status" value="1"/>
</dbReference>
<dbReference type="Gene3D" id="1.10.3810.10">
    <property type="entry name" value="Biosynthetic peptidoglycan transglycosylase-like"/>
    <property type="match status" value="1"/>
</dbReference>
<evidence type="ECO:0000259" key="19">
    <source>
        <dbReference type="Pfam" id="PF00905"/>
    </source>
</evidence>
<keyword evidence="15" id="KW-0961">Cell wall biogenesis/degradation</keyword>
<dbReference type="InterPro" id="IPR023346">
    <property type="entry name" value="Lysozyme-like_dom_sf"/>
</dbReference>
<evidence type="ECO:0000256" key="17">
    <source>
        <dbReference type="ARBA" id="ARBA00049902"/>
    </source>
</evidence>
<comment type="catalytic activity">
    <reaction evidence="16">
        <text>Preferential cleavage: (Ac)2-L-Lys-D-Ala-|-D-Ala. Also transpeptidation of peptidyl-alanyl moieties that are N-acyl substituents of D-alanine.</text>
        <dbReference type="EC" id="3.4.16.4"/>
    </reaction>
</comment>
<feature type="domain" description="Glycosyl transferase family 51" evidence="20">
    <location>
        <begin position="66"/>
        <end position="243"/>
    </location>
</feature>
<dbReference type="GO" id="GO:0030288">
    <property type="term" value="C:outer membrane-bounded periplasmic space"/>
    <property type="evidence" value="ECO:0007669"/>
    <property type="project" value="TreeGrafter"/>
</dbReference>
<keyword evidence="14" id="KW-0511">Multifunctional enzyme</keyword>
<evidence type="ECO:0000256" key="3">
    <source>
        <dbReference type="ARBA" id="ARBA00022475"/>
    </source>
</evidence>
<accession>A0A919XPD0</accession>
<name>A0A919XPD0_9BACL</name>
<evidence type="ECO:0000256" key="12">
    <source>
        <dbReference type="ARBA" id="ARBA00022989"/>
    </source>
</evidence>
<dbReference type="GO" id="GO:0008955">
    <property type="term" value="F:peptidoglycan glycosyltransferase activity"/>
    <property type="evidence" value="ECO:0007669"/>
    <property type="project" value="UniProtKB-EC"/>
</dbReference>
<feature type="domain" description="Penicillin-binding protein transpeptidase" evidence="19">
    <location>
        <begin position="338"/>
        <end position="614"/>
    </location>
</feature>
<dbReference type="InterPro" id="IPR012338">
    <property type="entry name" value="Beta-lactam/transpept-like"/>
</dbReference>
<keyword evidence="7" id="KW-0808">Transferase</keyword>
<evidence type="ECO:0000256" key="4">
    <source>
        <dbReference type="ARBA" id="ARBA00022645"/>
    </source>
</evidence>
<keyword evidence="4" id="KW-0121">Carboxypeptidase</keyword>
<dbReference type="AlphaFoldDB" id="A0A919XPD0"/>
<keyword evidence="6" id="KW-0328">Glycosyltransferase</keyword>
<dbReference type="GO" id="GO:0008658">
    <property type="term" value="F:penicillin binding"/>
    <property type="evidence" value="ECO:0007669"/>
    <property type="project" value="InterPro"/>
</dbReference>
<keyword evidence="5" id="KW-0645">Protease</keyword>
<keyword evidence="8 18" id="KW-0812">Transmembrane</keyword>
<keyword evidence="12 18" id="KW-1133">Transmembrane helix</keyword>
<evidence type="ECO:0000259" key="20">
    <source>
        <dbReference type="Pfam" id="PF00912"/>
    </source>
</evidence>
<dbReference type="SUPFAM" id="SSF53955">
    <property type="entry name" value="Lysozyme-like"/>
    <property type="match status" value="1"/>
</dbReference>
<evidence type="ECO:0000256" key="7">
    <source>
        <dbReference type="ARBA" id="ARBA00022679"/>
    </source>
</evidence>
<dbReference type="InterPro" id="IPR050396">
    <property type="entry name" value="Glycosyltr_51/Transpeptidase"/>
</dbReference>
<evidence type="ECO:0000256" key="14">
    <source>
        <dbReference type="ARBA" id="ARBA00023268"/>
    </source>
</evidence>
<evidence type="ECO:0000256" key="5">
    <source>
        <dbReference type="ARBA" id="ARBA00022670"/>
    </source>
</evidence>
<evidence type="ECO:0000256" key="15">
    <source>
        <dbReference type="ARBA" id="ARBA00023316"/>
    </source>
</evidence>
<dbReference type="FunFam" id="1.10.3810.10:FF:000001">
    <property type="entry name" value="Penicillin-binding protein 1A"/>
    <property type="match status" value="1"/>
</dbReference>
<keyword evidence="3" id="KW-1003">Cell membrane</keyword>
<evidence type="ECO:0000256" key="9">
    <source>
        <dbReference type="ARBA" id="ARBA00022801"/>
    </source>
</evidence>
<evidence type="ECO:0000256" key="11">
    <source>
        <dbReference type="ARBA" id="ARBA00022984"/>
    </source>
</evidence>
<comment type="catalytic activity">
    <reaction evidence="17">
        <text>[GlcNAc-(1-&gt;4)-Mur2Ac(oyl-L-Ala-gamma-D-Glu-L-Lys-D-Ala-D-Ala)](n)-di-trans,octa-cis-undecaprenyl diphosphate + beta-D-GlcNAc-(1-&gt;4)-Mur2Ac(oyl-L-Ala-gamma-D-Glu-L-Lys-D-Ala-D-Ala)-di-trans,octa-cis-undecaprenyl diphosphate = [GlcNAc-(1-&gt;4)-Mur2Ac(oyl-L-Ala-gamma-D-Glu-L-Lys-D-Ala-D-Ala)](n+1)-di-trans,octa-cis-undecaprenyl diphosphate + di-trans,octa-cis-undecaprenyl diphosphate + H(+)</text>
        <dbReference type="Rhea" id="RHEA:23708"/>
        <dbReference type="Rhea" id="RHEA-COMP:9602"/>
        <dbReference type="Rhea" id="RHEA-COMP:9603"/>
        <dbReference type="ChEBI" id="CHEBI:15378"/>
        <dbReference type="ChEBI" id="CHEBI:58405"/>
        <dbReference type="ChEBI" id="CHEBI:60033"/>
        <dbReference type="ChEBI" id="CHEBI:78435"/>
        <dbReference type="EC" id="2.4.99.28"/>
    </reaction>
</comment>
<dbReference type="SUPFAM" id="SSF56601">
    <property type="entry name" value="beta-lactamase/transpeptidase-like"/>
    <property type="match status" value="1"/>
</dbReference>
<evidence type="ECO:0000256" key="1">
    <source>
        <dbReference type="ARBA" id="ARBA00007090"/>
    </source>
</evidence>
<evidence type="ECO:0000313" key="21">
    <source>
        <dbReference type="EMBL" id="GIO35123.1"/>
    </source>
</evidence>
<evidence type="ECO:0000256" key="2">
    <source>
        <dbReference type="ARBA" id="ARBA00007739"/>
    </source>
</evidence>
<dbReference type="GO" id="GO:0071555">
    <property type="term" value="P:cell wall organization"/>
    <property type="evidence" value="ECO:0007669"/>
    <property type="project" value="UniProtKB-KW"/>
</dbReference>
<dbReference type="GO" id="GO:0009002">
    <property type="term" value="F:serine-type D-Ala-D-Ala carboxypeptidase activity"/>
    <property type="evidence" value="ECO:0007669"/>
    <property type="project" value="UniProtKB-EC"/>
</dbReference>
<comment type="caution">
    <text evidence="21">The sequence shown here is derived from an EMBL/GenBank/DDBJ whole genome shotgun (WGS) entry which is preliminary data.</text>
</comment>
<evidence type="ECO:0000313" key="22">
    <source>
        <dbReference type="Proteomes" id="UP000679779"/>
    </source>
</evidence>
<evidence type="ECO:0000256" key="10">
    <source>
        <dbReference type="ARBA" id="ARBA00022960"/>
    </source>
</evidence>
<reference evidence="21" key="1">
    <citation type="submission" date="2021-03" db="EMBL/GenBank/DDBJ databases">
        <title>Antimicrobial resistance genes in bacteria isolated from Japanese honey, and their potential for conferring macrolide and lincosamide resistance in the American foulbrood pathogen Paenibacillus larvae.</title>
        <authorList>
            <person name="Okamoto M."/>
            <person name="Kumagai M."/>
            <person name="Kanamori H."/>
            <person name="Takamatsu D."/>
        </authorList>
    </citation>
    <scope>NUCLEOTIDE SEQUENCE</scope>
    <source>
        <strain evidence="21">J2TS6</strain>
    </source>
</reference>
<evidence type="ECO:0000256" key="8">
    <source>
        <dbReference type="ARBA" id="ARBA00022692"/>
    </source>
</evidence>
<dbReference type="EMBL" id="BORQ01000018">
    <property type="protein sequence ID" value="GIO35123.1"/>
    <property type="molecule type" value="Genomic_DNA"/>
</dbReference>
<dbReference type="RefSeq" id="WP_212958932.1">
    <property type="nucleotide sequence ID" value="NZ_BORQ01000018.1"/>
</dbReference>
<dbReference type="GO" id="GO:0009252">
    <property type="term" value="P:peptidoglycan biosynthetic process"/>
    <property type="evidence" value="ECO:0007669"/>
    <property type="project" value="UniProtKB-KW"/>
</dbReference>
<comment type="similarity">
    <text evidence="1">In the C-terminal section; belongs to the transpeptidase family.</text>
</comment>
<dbReference type="Pfam" id="PF00912">
    <property type="entry name" value="Transgly"/>
    <property type="match status" value="1"/>
</dbReference>
<dbReference type="NCBIfam" id="TIGR02074">
    <property type="entry name" value="PBP_1a_fam"/>
    <property type="match status" value="1"/>
</dbReference>
<keyword evidence="9" id="KW-0378">Hydrolase</keyword>
<gene>
    <name evidence="21" type="ORF">J2TS6_62640</name>
</gene>
<dbReference type="Pfam" id="PF00905">
    <property type="entry name" value="Transpeptidase"/>
    <property type="match status" value="1"/>
</dbReference>
<evidence type="ECO:0000256" key="18">
    <source>
        <dbReference type="SAM" id="Phobius"/>
    </source>
</evidence>
<dbReference type="GO" id="GO:0006508">
    <property type="term" value="P:proteolysis"/>
    <property type="evidence" value="ECO:0007669"/>
    <property type="project" value="UniProtKB-KW"/>
</dbReference>
<keyword evidence="10" id="KW-0133">Cell shape</keyword>
<dbReference type="InterPro" id="IPR001460">
    <property type="entry name" value="PCN-bd_Tpept"/>
</dbReference>
<keyword evidence="13 18" id="KW-0472">Membrane</keyword>
<comment type="similarity">
    <text evidence="2">In the N-terminal section; belongs to the glycosyltransferase 51 family.</text>
</comment>
<dbReference type="InterPro" id="IPR036950">
    <property type="entry name" value="PBP_transglycosylase"/>
</dbReference>
<organism evidence="21 22">
    <name type="scientific">Paenibacillus albilobatus</name>
    <dbReference type="NCBI Taxonomy" id="2716884"/>
    <lineage>
        <taxon>Bacteria</taxon>
        <taxon>Bacillati</taxon>
        <taxon>Bacillota</taxon>
        <taxon>Bacilli</taxon>
        <taxon>Bacillales</taxon>
        <taxon>Paenibacillaceae</taxon>
        <taxon>Paenibacillus</taxon>
    </lineage>
</organism>
<dbReference type="PANTHER" id="PTHR32282">
    <property type="entry name" value="BINDING PROTEIN TRANSPEPTIDASE, PUTATIVE-RELATED"/>
    <property type="match status" value="1"/>
</dbReference>
<feature type="transmembrane region" description="Helical" evidence="18">
    <location>
        <begin position="12"/>
        <end position="37"/>
    </location>
</feature>